<gene>
    <name evidence="2" type="ORF">AVEN_143150_1</name>
</gene>
<organism evidence="2 3">
    <name type="scientific">Araneus ventricosus</name>
    <name type="common">Orbweaver spider</name>
    <name type="synonym">Epeira ventricosa</name>
    <dbReference type="NCBI Taxonomy" id="182803"/>
    <lineage>
        <taxon>Eukaryota</taxon>
        <taxon>Metazoa</taxon>
        <taxon>Ecdysozoa</taxon>
        <taxon>Arthropoda</taxon>
        <taxon>Chelicerata</taxon>
        <taxon>Arachnida</taxon>
        <taxon>Araneae</taxon>
        <taxon>Araneomorphae</taxon>
        <taxon>Entelegynae</taxon>
        <taxon>Araneoidea</taxon>
        <taxon>Araneidae</taxon>
        <taxon>Araneus</taxon>
    </lineage>
</organism>
<name>A0A4Y2JTC4_ARAVE</name>
<evidence type="ECO:0000313" key="3">
    <source>
        <dbReference type="Proteomes" id="UP000499080"/>
    </source>
</evidence>
<comment type="caution">
    <text evidence="2">The sequence shown here is derived from an EMBL/GenBank/DDBJ whole genome shotgun (WGS) entry which is preliminary data.</text>
</comment>
<feature type="region of interest" description="Disordered" evidence="1">
    <location>
        <begin position="1"/>
        <end position="32"/>
    </location>
</feature>
<evidence type="ECO:0000313" key="2">
    <source>
        <dbReference type="EMBL" id="GBM93204.1"/>
    </source>
</evidence>
<feature type="compositionally biased region" description="Polar residues" evidence="1">
    <location>
        <begin position="13"/>
        <end position="28"/>
    </location>
</feature>
<proteinExistence type="predicted"/>
<keyword evidence="3" id="KW-1185">Reference proteome</keyword>
<dbReference type="Proteomes" id="UP000499080">
    <property type="component" value="Unassembled WGS sequence"/>
</dbReference>
<evidence type="ECO:0000256" key="1">
    <source>
        <dbReference type="SAM" id="MobiDB-lite"/>
    </source>
</evidence>
<dbReference type="AlphaFoldDB" id="A0A4Y2JTC4"/>
<reference evidence="2 3" key="1">
    <citation type="journal article" date="2019" name="Sci. Rep.">
        <title>Orb-weaving spider Araneus ventricosus genome elucidates the spidroin gene catalogue.</title>
        <authorList>
            <person name="Kono N."/>
            <person name="Nakamura H."/>
            <person name="Ohtoshi R."/>
            <person name="Moran D.A.P."/>
            <person name="Shinohara A."/>
            <person name="Yoshida Y."/>
            <person name="Fujiwara M."/>
            <person name="Mori M."/>
            <person name="Tomita M."/>
            <person name="Arakawa K."/>
        </authorList>
    </citation>
    <scope>NUCLEOTIDE SEQUENCE [LARGE SCALE GENOMIC DNA]</scope>
</reference>
<sequence length="79" mass="8996">MSNIEKMDESASVPRSGTPQRNTPQATPQIKDARVQSFKKRVRSKPFFMKNENAQKLVEGQTEVATALKRFAEAMERQN</sequence>
<dbReference type="EMBL" id="BGPR01003859">
    <property type="protein sequence ID" value="GBM93204.1"/>
    <property type="molecule type" value="Genomic_DNA"/>
</dbReference>
<protein>
    <submittedName>
        <fullName evidence="2">Uncharacterized protein</fullName>
    </submittedName>
</protein>
<accession>A0A4Y2JTC4</accession>